<reference evidence="2" key="1">
    <citation type="journal article" date="2021" name="Proc. Natl. Acad. Sci. U.S.A.">
        <title>A Catalog of Tens of Thousands of Viruses from Human Metagenomes Reveals Hidden Associations with Chronic Diseases.</title>
        <authorList>
            <person name="Tisza M.J."/>
            <person name="Buck C.B."/>
        </authorList>
    </citation>
    <scope>NUCLEOTIDE SEQUENCE</scope>
    <source>
        <strain evidence="2">CtBDS4</strain>
    </source>
</reference>
<dbReference type="EMBL" id="BK014700">
    <property type="protein sequence ID" value="DAD68350.1"/>
    <property type="molecule type" value="Genomic_DNA"/>
</dbReference>
<proteinExistence type="predicted"/>
<evidence type="ECO:0000313" key="2">
    <source>
        <dbReference type="EMBL" id="DAD68350.1"/>
    </source>
</evidence>
<name>A0A8S5LEI1_9CAUD</name>
<dbReference type="SUPFAM" id="SSF54001">
    <property type="entry name" value="Cysteine proteinases"/>
    <property type="match status" value="1"/>
</dbReference>
<feature type="region of interest" description="Disordered" evidence="1">
    <location>
        <begin position="169"/>
        <end position="188"/>
    </location>
</feature>
<feature type="region of interest" description="Disordered" evidence="1">
    <location>
        <begin position="706"/>
        <end position="738"/>
    </location>
</feature>
<dbReference type="InterPro" id="IPR038765">
    <property type="entry name" value="Papain-like_cys_pep_sf"/>
</dbReference>
<keyword evidence="2" id="KW-0378">Hydrolase</keyword>
<protein>
    <submittedName>
        <fullName evidence="2">Hydrolase</fullName>
    </submittedName>
</protein>
<dbReference type="Gene3D" id="3.90.1720.10">
    <property type="entry name" value="endopeptidase domain like (from Nostoc punctiforme)"/>
    <property type="match status" value="1"/>
</dbReference>
<sequence>MMLYTYHFYRVHIYNYSNLYLMSDDLYSKAKSFAGFKYSMNPSLNNDSARHVDCSRFASAVVGVPRDTSEGLYAKAVNNGTARDITGLTGASSGLKEGDMVFFDTGPRGFDKGRKYGIDHVAVVVKNPNTGKLELHESVGGKGVIQRDLDTALAKYNNGKRPTKVYAGTFQGKTPKIGGQTVSDPTDKNTIHSTYRQTSSVGLGKDQQFSRATVRRSSIQGRHEVGSEGYSEKHKVDNLSRDSAGHNFKTQYGVKSRFNSYAILVHPASDGENHAEDYQLGEDGIYSKEARQVTFAKLLEYGDNNPQEPYSAYDFLFCKYHKIAPINRMVTLRRYPFATYDDLVFPIGDMGVDSIPPVAQAVTYFGEGTDNLLKEILPVTGQITWEEITAKVHDHDLPSNPGIESDFLGNFIPSPIAKGVALLNGNSGGDLGGRSNASSDAQKQGSGFDYTNHQLGPVNVINKVNVRGTGIGAEYSATLTFEYKLRTYDGINPRIAMLDLIFNLLALSFQNAKFWGGANRFFGGHKPQFGFMGGDKARQAMFSGDYKGYFDATMSSIKNAFGIVADTFMNVINGLLSGDFSALKGVISGVGGAMIEASTYNSRPKQIAIHSLLSGLPTGEWHLTIGNPLHPIARIGNLIVEEFSIELGDELGMDDFPTELKYTVKLKSGRPRDKAELESMFIDGGGRAYNPPHGFMDIINHTSATSSNANPVAGKDNINRGGNSARRSTTAPKREAGGTYNYGVVSLGKVY</sequence>
<dbReference type="GO" id="GO:0016787">
    <property type="term" value="F:hydrolase activity"/>
    <property type="evidence" value="ECO:0007669"/>
    <property type="project" value="UniProtKB-KW"/>
</dbReference>
<evidence type="ECO:0000256" key="1">
    <source>
        <dbReference type="SAM" id="MobiDB-lite"/>
    </source>
</evidence>
<feature type="compositionally biased region" description="Polar residues" evidence="1">
    <location>
        <begin position="720"/>
        <end position="731"/>
    </location>
</feature>
<dbReference type="GO" id="GO:0001897">
    <property type="term" value="P:symbiont-mediated cytolysis of host cell"/>
    <property type="evidence" value="ECO:0007669"/>
    <property type="project" value="UniProtKB-ARBA"/>
</dbReference>
<organism evidence="2">
    <name type="scientific">Myoviridae sp. ctBDS4</name>
    <dbReference type="NCBI Taxonomy" id="2823537"/>
    <lineage>
        <taxon>Viruses</taxon>
        <taxon>Duplodnaviria</taxon>
        <taxon>Heunggongvirae</taxon>
        <taxon>Uroviricota</taxon>
        <taxon>Caudoviricetes</taxon>
    </lineage>
</organism>
<accession>A0A8S5LEI1</accession>